<name>A0A382UUZ1_9ZZZZ</name>
<evidence type="ECO:0000313" key="5">
    <source>
        <dbReference type="EMBL" id="SVD37595.1"/>
    </source>
</evidence>
<feature type="non-terminal residue" evidence="5">
    <location>
        <position position="290"/>
    </location>
</feature>
<evidence type="ECO:0000256" key="3">
    <source>
        <dbReference type="ARBA" id="ARBA00022729"/>
    </source>
</evidence>
<organism evidence="5">
    <name type="scientific">marine metagenome</name>
    <dbReference type="NCBI Taxonomy" id="408172"/>
    <lineage>
        <taxon>unclassified sequences</taxon>
        <taxon>metagenomes</taxon>
        <taxon>ecological metagenomes</taxon>
    </lineage>
</organism>
<gene>
    <name evidence="5" type="ORF">METZ01_LOCUS390449</name>
</gene>
<comment type="subcellular location">
    <subcellularLocation>
        <location evidence="1">Secreted</location>
    </subcellularLocation>
</comment>
<sequence length="290" mass="31994">CWPYSLDSCFTNNRTGLPGKPAEISETGLRWYLDPRSGDTDGDGLPDGFEVAMCMSKTGYENASHVWNCMAFDPLNSSDGLIDSDRCRDLTFGCGDGFDVDRNGLIEPHEYYTNAEEYLYGAPENWVTEFDGLRCSGDSDDIQPLVNPCRTDETRPTGEPGWLGTDPLDNDTDYYRWVGNPGQALGQTQKGDGIVDGWEIYFQLDPLNSSDALIDSDLDGWDFNRDGAVSPDTSSSTLDLGEVFSNLEEYTLYRDDGNWVTAGVKHAPLGIADQTVTTFDQGTTPSLLHH</sequence>
<proteinExistence type="predicted"/>
<accession>A0A382UUZ1</accession>
<dbReference type="PROSITE" id="PS00018">
    <property type="entry name" value="EF_HAND_1"/>
    <property type="match status" value="1"/>
</dbReference>
<dbReference type="EMBL" id="UINC01146707">
    <property type="protein sequence ID" value="SVD37595.1"/>
    <property type="molecule type" value="Genomic_DNA"/>
</dbReference>
<dbReference type="AlphaFoldDB" id="A0A382UUZ1"/>
<keyword evidence="3" id="KW-0732">Signal</keyword>
<evidence type="ECO:0000256" key="1">
    <source>
        <dbReference type="ARBA" id="ARBA00004613"/>
    </source>
</evidence>
<keyword evidence="2" id="KW-0964">Secreted</keyword>
<dbReference type="InterPro" id="IPR018247">
    <property type="entry name" value="EF_Hand_1_Ca_BS"/>
</dbReference>
<dbReference type="InterPro" id="IPR059100">
    <property type="entry name" value="TSP3_bac"/>
</dbReference>
<dbReference type="Pfam" id="PF18884">
    <property type="entry name" value="TSP3_bac"/>
    <property type="match status" value="1"/>
</dbReference>
<evidence type="ECO:0000256" key="4">
    <source>
        <dbReference type="ARBA" id="ARBA00022837"/>
    </source>
</evidence>
<keyword evidence="4" id="KW-0106">Calcium</keyword>
<reference evidence="5" key="1">
    <citation type="submission" date="2018-05" db="EMBL/GenBank/DDBJ databases">
        <authorList>
            <person name="Lanie J.A."/>
            <person name="Ng W.-L."/>
            <person name="Kazmierczak K.M."/>
            <person name="Andrzejewski T.M."/>
            <person name="Davidsen T.M."/>
            <person name="Wayne K.J."/>
            <person name="Tettelin H."/>
            <person name="Glass J.I."/>
            <person name="Rusch D."/>
            <person name="Podicherti R."/>
            <person name="Tsui H.-C.T."/>
            <person name="Winkler M.E."/>
        </authorList>
    </citation>
    <scope>NUCLEOTIDE SEQUENCE</scope>
</reference>
<evidence type="ECO:0000256" key="2">
    <source>
        <dbReference type="ARBA" id="ARBA00022525"/>
    </source>
</evidence>
<feature type="non-terminal residue" evidence="5">
    <location>
        <position position="1"/>
    </location>
</feature>
<protein>
    <submittedName>
        <fullName evidence="5">Uncharacterized protein</fullName>
    </submittedName>
</protein>